<dbReference type="RefSeq" id="XP_007377748.1">
    <property type="nucleotide sequence ID" value="XM_007377686.1"/>
</dbReference>
<name>G3AVT7_SPAPN</name>
<organism evidence="2">
    <name type="scientific">Spathaspora passalidarum (strain NRRL Y-27907 / 11-Y1)</name>
    <dbReference type="NCBI Taxonomy" id="619300"/>
    <lineage>
        <taxon>Eukaryota</taxon>
        <taxon>Fungi</taxon>
        <taxon>Dikarya</taxon>
        <taxon>Ascomycota</taxon>
        <taxon>Saccharomycotina</taxon>
        <taxon>Pichiomycetes</taxon>
        <taxon>Debaryomycetaceae</taxon>
        <taxon>Spathaspora</taxon>
    </lineage>
</organism>
<accession>G3AVT7</accession>
<evidence type="ECO:0000313" key="1">
    <source>
        <dbReference type="EMBL" id="EGW29982.1"/>
    </source>
</evidence>
<keyword evidence="2" id="KW-1185">Reference proteome</keyword>
<dbReference type="eggNOG" id="ENOG502SA7E">
    <property type="taxonomic scope" value="Eukaryota"/>
</dbReference>
<dbReference type="AlphaFoldDB" id="G3AVT7"/>
<reference evidence="1 2" key="1">
    <citation type="journal article" date="2011" name="Proc. Natl. Acad. Sci. U.S.A.">
        <title>Comparative genomics of xylose-fermenting fungi for enhanced biofuel production.</title>
        <authorList>
            <person name="Wohlbach D.J."/>
            <person name="Kuo A."/>
            <person name="Sato T.K."/>
            <person name="Potts K.M."/>
            <person name="Salamov A.A."/>
            <person name="LaButti K.M."/>
            <person name="Sun H."/>
            <person name="Clum A."/>
            <person name="Pangilinan J.L."/>
            <person name="Lindquist E.A."/>
            <person name="Lucas S."/>
            <person name="Lapidus A."/>
            <person name="Jin M."/>
            <person name="Gunawan C."/>
            <person name="Balan V."/>
            <person name="Dale B.E."/>
            <person name="Jeffries T.W."/>
            <person name="Zinkel R."/>
            <person name="Barry K.W."/>
            <person name="Grigoriev I.V."/>
            <person name="Gasch A.P."/>
        </authorList>
    </citation>
    <scope>NUCLEOTIDE SEQUENCE [LARGE SCALE GENOMIC DNA]</scope>
    <source>
        <strain evidence="2">NRRL Y-27907 / 11-Y1</strain>
    </source>
</reference>
<sequence length="574" mass="67438">MGRASERLGTPQGEGTIPPFRPFTDLTILNSMKEMEQHMYSPGYQIFRYNNFLYLLSEYHPSDAVNFANVRNHSLLKFITRQKRAHEVLQDEKSNISTEEHYDVRIYESFLAYELYSSRVFMRQLIKQASFDHQMYNHEELVQTNISNYIRYLLNLPVNVNVNELNDVEKKHYEFKALFKRIADALYQMKKDETSDEISNEKEIKTKLLLEAITKVSYEYILLEKYNIEILNKFSDNNILEKRVLKYLFSKFHERVKVHNPESTKLLLFNTFYSVQYGWYLAVACPFVRVFETNVYAEDKDLIANKAAYEEIESKTSKRDFSQSDQMLFDTYFKKLMFSSFQEYSTMSSEKLIKLLKLIDNQSPKYSRMNRHEIPDPSSTFSHKPMNFEYYSDGLATIESNSFDMIDSPDLPLQVTVENYKTIIGEFYRILKPGGIFETKSMQFGSRSVVDFLEKHKGGGYPRSWDFDVFNLECFYDVVPQFVEAILKELNFVFGTGNVKFTVLLVCANSEVNNFLIKFSGLKLFELAGKFNDYCSMFEDQGDSSMIDKDSSVHFVVHIRARKTVPFRSFDRET</sequence>
<dbReference type="HOGENOM" id="CLU_021252_0_0_1"/>
<proteinExistence type="predicted"/>
<dbReference type="KEGG" id="spaa:SPAPADRAFT_144133"/>
<dbReference type="InterPro" id="IPR029063">
    <property type="entry name" value="SAM-dependent_MTases_sf"/>
</dbReference>
<evidence type="ECO:0000313" key="2">
    <source>
        <dbReference type="Proteomes" id="UP000000709"/>
    </source>
</evidence>
<gene>
    <name evidence="1" type="ORF">SPAPADRAFT_144133</name>
</gene>
<dbReference type="GeneID" id="18870601"/>
<dbReference type="OrthoDB" id="2013972at2759"/>
<dbReference type="OMA" id="KPMNFEY"/>
<dbReference type="InParanoid" id="G3AVT7"/>
<dbReference type="CDD" id="cd02440">
    <property type="entry name" value="AdoMet_MTases"/>
    <property type="match status" value="1"/>
</dbReference>
<dbReference type="EMBL" id="GL996506">
    <property type="protein sequence ID" value="EGW29982.1"/>
    <property type="molecule type" value="Genomic_DNA"/>
</dbReference>
<protein>
    <submittedName>
        <fullName evidence="1">Uncharacterized protein</fullName>
    </submittedName>
</protein>
<dbReference type="SUPFAM" id="SSF53335">
    <property type="entry name" value="S-adenosyl-L-methionine-dependent methyltransferases"/>
    <property type="match status" value="1"/>
</dbReference>
<dbReference type="Proteomes" id="UP000000709">
    <property type="component" value="Unassembled WGS sequence"/>
</dbReference>